<proteinExistence type="predicted"/>
<comment type="caution">
    <text evidence="1">The sequence shown here is derived from an EMBL/GenBank/DDBJ whole genome shotgun (WGS) entry which is preliminary data.</text>
</comment>
<name>G9ZBY7_9GAMM</name>
<dbReference type="AlphaFoldDB" id="G9ZBY7"/>
<reference evidence="1 2" key="1">
    <citation type="submission" date="2011-08" db="EMBL/GenBank/DDBJ databases">
        <authorList>
            <person name="Weinstock G."/>
            <person name="Sodergren E."/>
            <person name="Clifton S."/>
            <person name="Fulton L."/>
            <person name="Fulton B."/>
            <person name="Courtney L."/>
            <person name="Fronick C."/>
            <person name="Harrison M."/>
            <person name="Strong C."/>
            <person name="Farmer C."/>
            <person name="Delahaunty K."/>
            <person name="Markovic C."/>
            <person name="Hall O."/>
            <person name="Minx P."/>
            <person name="Tomlinson C."/>
            <person name="Mitreva M."/>
            <person name="Hou S."/>
            <person name="Chen J."/>
            <person name="Wollam A."/>
            <person name="Pepin K.H."/>
            <person name="Johnson M."/>
            <person name="Bhonagiri V."/>
            <person name="Zhang X."/>
            <person name="Suruliraj S."/>
            <person name="Warren W."/>
            <person name="Chinwalla A."/>
            <person name="Mardis E.R."/>
            <person name="Wilson R.K."/>
        </authorList>
    </citation>
    <scope>NUCLEOTIDE SEQUENCE [LARGE SCALE GENOMIC DNA]</scope>
    <source>
        <strain evidence="1 2">F0432</strain>
    </source>
</reference>
<organism evidence="1 2">
    <name type="scientific">Cardiobacterium valvarum F0432</name>
    <dbReference type="NCBI Taxonomy" id="797473"/>
    <lineage>
        <taxon>Bacteria</taxon>
        <taxon>Pseudomonadati</taxon>
        <taxon>Pseudomonadota</taxon>
        <taxon>Gammaproteobacteria</taxon>
        <taxon>Cardiobacteriales</taxon>
        <taxon>Cardiobacteriaceae</taxon>
        <taxon>Cardiobacterium</taxon>
    </lineage>
</organism>
<evidence type="ECO:0000313" key="2">
    <source>
        <dbReference type="Proteomes" id="UP000004750"/>
    </source>
</evidence>
<dbReference type="HOGENOM" id="CLU_3306688_0_0_6"/>
<dbReference type="Proteomes" id="UP000004750">
    <property type="component" value="Unassembled WGS sequence"/>
</dbReference>
<sequence>MLGRVHGIPVVSIKQAIIVSPLSGAMLPGKRKTARMGGR</sequence>
<evidence type="ECO:0000313" key="1">
    <source>
        <dbReference type="EMBL" id="EHM55964.1"/>
    </source>
</evidence>
<gene>
    <name evidence="1" type="ORF">HMPREF9080_00265</name>
</gene>
<accession>G9ZBY7</accession>
<dbReference type="EMBL" id="AGCM01000015">
    <property type="protein sequence ID" value="EHM55964.1"/>
    <property type="molecule type" value="Genomic_DNA"/>
</dbReference>
<protein>
    <submittedName>
        <fullName evidence="1">Uncharacterized protein</fullName>
    </submittedName>
</protein>